<dbReference type="SUPFAM" id="SSF54593">
    <property type="entry name" value="Glyoxalase/Bleomycin resistance protein/Dihydroxybiphenyl dioxygenase"/>
    <property type="match status" value="1"/>
</dbReference>
<dbReference type="PANTHER" id="PTHR43048:SF6">
    <property type="entry name" value="BLR8189 PROTEIN"/>
    <property type="match status" value="1"/>
</dbReference>
<sequence>MKNTFRGIDHVGWTVPDLEAATQFLEQAFGAQVIYDSHLKTSPPQAGACVEQQLGLPPGGQVIQIRLLRLANGASLELFEVARAQQQSPATLVDLSFTHIGLYVDDLAAAMQRFEAAGGRLLSEPHDLKGVEAGPGNAFVYGHTPWGALVELLTYPAGVQCPDPQVPRWTPAA</sequence>
<gene>
    <name evidence="3" type="ORF">ACFSDX_12490</name>
</gene>
<dbReference type="EMBL" id="JBHUFD010000005">
    <property type="protein sequence ID" value="MFD1873253.1"/>
    <property type="molecule type" value="Genomic_DNA"/>
</dbReference>
<keyword evidence="1" id="KW-0479">Metal-binding</keyword>
<dbReference type="RefSeq" id="WP_382313912.1">
    <property type="nucleotide sequence ID" value="NZ_JBHUFD010000005.1"/>
</dbReference>
<feature type="domain" description="VOC" evidence="2">
    <location>
        <begin position="7"/>
        <end position="155"/>
    </location>
</feature>
<accession>A0ABW4QUJ8</accession>
<dbReference type="InterPro" id="IPR051785">
    <property type="entry name" value="MMCE/EMCE_epimerase"/>
</dbReference>
<evidence type="ECO:0000313" key="3">
    <source>
        <dbReference type="EMBL" id="MFD1873253.1"/>
    </source>
</evidence>
<comment type="caution">
    <text evidence="3">The sequence shown here is derived from an EMBL/GenBank/DDBJ whole genome shotgun (WGS) entry which is preliminary data.</text>
</comment>
<dbReference type="InterPro" id="IPR037523">
    <property type="entry name" value="VOC_core"/>
</dbReference>
<dbReference type="Gene3D" id="3.10.180.10">
    <property type="entry name" value="2,3-Dihydroxybiphenyl 1,2-Dioxygenase, domain 1"/>
    <property type="match status" value="1"/>
</dbReference>
<dbReference type="Pfam" id="PF13669">
    <property type="entry name" value="Glyoxalase_4"/>
    <property type="match status" value="1"/>
</dbReference>
<reference evidence="4" key="1">
    <citation type="journal article" date="2019" name="Int. J. Syst. Evol. Microbiol.">
        <title>The Global Catalogue of Microorganisms (GCM) 10K type strain sequencing project: providing services to taxonomists for standard genome sequencing and annotation.</title>
        <authorList>
            <consortium name="The Broad Institute Genomics Platform"/>
            <consortium name="The Broad Institute Genome Sequencing Center for Infectious Disease"/>
            <person name="Wu L."/>
            <person name="Ma J."/>
        </authorList>
    </citation>
    <scope>NUCLEOTIDE SEQUENCE [LARGE SCALE GENOMIC DNA]</scope>
    <source>
        <strain evidence="4">CGMCC 1.15795</strain>
    </source>
</reference>
<dbReference type="InterPro" id="IPR029068">
    <property type="entry name" value="Glyas_Bleomycin-R_OHBP_Dase"/>
</dbReference>
<proteinExistence type="predicted"/>
<evidence type="ECO:0000259" key="2">
    <source>
        <dbReference type="PROSITE" id="PS51819"/>
    </source>
</evidence>
<dbReference type="Proteomes" id="UP001597197">
    <property type="component" value="Unassembled WGS sequence"/>
</dbReference>
<protein>
    <submittedName>
        <fullName evidence="3">VOC family protein</fullName>
    </submittedName>
</protein>
<organism evidence="3 4">
    <name type="scientific">Hymenobacter bucti</name>
    <dbReference type="NCBI Taxonomy" id="1844114"/>
    <lineage>
        <taxon>Bacteria</taxon>
        <taxon>Pseudomonadati</taxon>
        <taxon>Bacteroidota</taxon>
        <taxon>Cytophagia</taxon>
        <taxon>Cytophagales</taxon>
        <taxon>Hymenobacteraceae</taxon>
        <taxon>Hymenobacter</taxon>
    </lineage>
</organism>
<evidence type="ECO:0000313" key="4">
    <source>
        <dbReference type="Proteomes" id="UP001597197"/>
    </source>
</evidence>
<dbReference type="PROSITE" id="PS51819">
    <property type="entry name" value="VOC"/>
    <property type="match status" value="1"/>
</dbReference>
<name>A0ABW4QUJ8_9BACT</name>
<evidence type="ECO:0000256" key="1">
    <source>
        <dbReference type="ARBA" id="ARBA00022723"/>
    </source>
</evidence>
<dbReference type="PANTHER" id="PTHR43048">
    <property type="entry name" value="METHYLMALONYL-COA EPIMERASE"/>
    <property type="match status" value="1"/>
</dbReference>
<keyword evidence="4" id="KW-1185">Reference proteome</keyword>